<feature type="transmembrane region" description="Helical" evidence="2">
    <location>
        <begin position="158"/>
        <end position="176"/>
    </location>
</feature>
<evidence type="ECO:0000256" key="2">
    <source>
        <dbReference type="SAM" id="Phobius"/>
    </source>
</evidence>
<organism evidence="3 4">
    <name type="scientific">Bremerella cremea</name>
    <dbReference type="NCBI Taxonomy" id="1031537"/>
    <lineage>
        <taxon>Bacteria</taxon>
        <taxon>Pseudomonadati</taxon>
        <taxon>Planctomycetota</taxon>
        <taxon>Planctomycetia</taxon>
        <taxon>Pirellulales</taxon>
        <taxon>Pirellulaceae</taxon>
        <taxon>Bremerella</taxon>
    </lineage>
</organism>
<feature type="transmembrane region" description="Helical" evidence="2">
    <location>
        <begin position="74"/>
        <end position="95"/>
    </location>
</feature>
<keyword evidence="2" id="KW-0472">Membrane</keyword>
<evidence type="ECO:0000313" key="4">
    <source>
        <dbReference type="Proteomes" id="UP000253562"/>
    </source>
</evidence>
<evidence type="ECO:0000313" key="3">
    <source>
        <dbReference type="EMBL" id="RCS52966.1"/>
    </source>
</evidence>
<feature type="transmembrane region" description="Helical" evidence="2">
    <location>
        <begin position="41"/>
        <end position="62"/>
    </location>
</feature>
<dbReference type="AlphaFoldDB" id="A0A368KTL1"/>
<sequence length="200" mass="22302">MNARQLGIALAMGWALLPLVACAGAFAFWRSDSEFTWTGHLFAAIVSLPLILGTVAFSLVAFRRLRQVRSWQRLSQTLFLLPIMLTSGYAVWLNAIPRRITPDMVSTSPADRYLEYAPQTAFGFPLPFYRRYDQAQPDQHVPSAKQNFFDFSSLLGNMTFWSLPVYLIVVVAFLELPSPDAASVEPETPADPGSNSRIPS</sequence>
<protein>
    <submittedName>
        <fullName evidence="3">Uncharacterized protein</fullName>
    </submittedName>
</protein>
<feature type="region of interest" description="Disordered" evidence="1">
    <location>
        <begin position="181"/>
        <end position="200"/>
    </location>
</feature>
<reference evidence="3 4" key="1">
    <citation type="submission" date="2018-07" db="EMBL/GenBank/DDBJ databases">
        <title>Comparative genomes isolates from brazilian mangrove.</title>
        <authorList>
            <person name="De Araujo J.E."/>
            <person name="Taketani R.G."/>
            <person name="Silva M.C.P."/>
            <person name="Lourenco M.V."/>
            <person name="Oliveira V.M."/>
            <person name="Andreote F.D."/>
        </authorList>
    </citation>
    <scope>NUCLEOTIDE SEQUENCE [LARGE SCALE GENOMIC DNA]</scope>
    <source>
        <strain evidence="3 4">HEX PRIS-MGV</strain>
    </source>
</reference>
<name>A0A368KTL1_9BACT</name>
<dbReference type="EMBL" id="QPEX01000011">
    <property type="protein sequence ID" value="RCS52966.1"/>
    <property type="molecule type" value="Genomic_DNA"/>
</dbReference>
<proteinExistence type="predicted"/>
<keyword evidence="2" id="KW-1133">Transmembrane helix</keyword>
<dbReference type="OrthoDB" id="9907359at2"/>
<keyword evidence="2" id="KW-0812">Transmembrane</keyword>
<evidence type="ECO:0000256" key="1">
    <source>
        <dbReference type="SAM" id="MobiDB-lite"/>
    </source>
</evidence>
<gene>
    <name evidence="3" type="ORF">DTL42_09125</name>
</gene>
<accession>A0A368KTL1</accession>
<comment type="caution">
    <text evidence="3">The sequence shown here is derived from an EMBL/GenBank/DDBJ whole genome shotgun (WGS) entry which is preliminary data.</text>
</comment>
<dbReference type="RefSeq" id="WP_114368390.1">
    <property type="nucleotide sequence ID" value="NZ_QPEX01000011.1"/>
</dbReference>
<dbReference type="Proteomes" id="UP000253562">
    <property type="component" value="Unassembled WGS sequence"/>
</dbReference>